<dbReference type="PANTHER" id="PTHR24186">
    <property type="entry name" value="PROTEIN PHOSPHATASE 1 REGULATORY SUBUNIT"/>
    <property type="match status" value="1"/>
</dbReference>
<name>A0A8X8XMW2_SALSN</name>
<evidence type="ECO:0000256" key="2">
    <source>
        <dbReference type="ARBA" id="ARBA00023043"/>
    </source>
</evidence>
<evidence type="ECO:0000256" key="1">
    <source>
        <dbReference type="ARBA" id="ARBA00022737"/>
    </source>
</evidence>
<keyword evidence="2 3" id="KW-0040">ANK repeat</keyword>
<dbReference type="GO" id="GO:0005886">
    <property type="term" value="C:plasma membrane"/>
    <property type="evidence" value="ECO:0007669"/>
    <property type="project" value="TreeGrafter"/>
</dbReference>
<dbReference type="PANTHER" id="PTHR24186:SF38">
    <property type="entry name" value="ANKYRIN REPEAT FAMILY PROTEIN"/>
    <property type="match status" value="1"/>
</dbReference>
<gene>
    <name evidence="4" type="ORF">SASPL_123132</name>
</gene>
<feature type="repeat" description="ANK" evidence="3">
    <location>
        <begin position="91"/>
        <end position="124"/>
    </location>
</feature>
<proteinExistence type="predicted"/>
<accession>A0A8X8XMW2</accession>
<sequence>MRLVEALILHFPEIVRVKASTLTGFLPLHLAAKKGHHAICEMLIIAYPDACIEHNTNGMNPLHLAAQGGHLEVCLLLLASCPMACMELDVTGLNLIHVAALNGNVDEVLQLLLSHSSSCAAVKQRQGNRQTIMQACVDFGRLDSVMIFRQHPSWSELRSTVDDDRNTMLHLAVKKMKHEFVNYFVSEKTKSRACTRTKVGSLSLNWQDTTRK</sequence>
<keyword evidence="1" id="KW-0677">Repeat</keyword>
<dbReference type="SMART" id="SM00248">
    <property type="entry name" value="ANK"/>
    <property type="match status" value="4"/>
</dbReference>
<keyword evidence="5" id="KW-1185">Reference proteome</keyword>
<dbReference type="InterPro" id="IPR002110">
    <property type="entry name" value="Ankyrin_rpt"/>
</dbReference>
<comment type="caution">
    <text evidence="4">The sequence shown here is derived from an EMBL/GenBank/DDBJ whole genome shotgun (WGS) entry which is preliminary data.</text>
</comment>
<evidence type="ECO:0000256" key="3">
    <source>
        <dbReference type="PROSITE-ProRule" id="PRU00023"/>
    </source>
</evidence>
<reference evidence="4" key="2">
    <citation type="submission" date="2020-08" db="EMBL/GenBank/DDBJ databases">
        <title>Plant Genome Project.</title>
        <authorList>
            <person name="Zhang R.-G."/>
        </authorList>
    </citation>
    <scope>NUCLEOTIDE SEQUENCE</scope>
    <source>
        <strain evidence="4">Huo1</strain>
        <tissue evidence="4">Leaf</tissue>
    </source>
</reference>
<dbReference type="EMBL" id="PNBA02000008">
    <property type="protein sequence ID" value="KAG6415717.1"/>
    <property type="molecule type" value="Genomic_DNA"/>
</dbReference>
<dbReference type="Pfam" id="PF12796">
    <property type="entry name" value="Ank_2"/>
    <property type="match status" value="2"/>
</dbReference>
<evidence type="ECO:0000313" key="4">
    <source>
        <dbReference type="EMBL" id="KAG6415717.1"/>
    </source>
</evidence>
<protein>
    <submittedName>
        <fullName evidence="4">Uncharacterized protein</fullName>
    </submittedName>
</protein>
<dbReference type="PROSITE" id="PS50088">
    <property type="entry name" value="ANK_REPEAT"/>
    <property type="match status" value="3"/>
</dbReference>
<dbReference type="OrthoDB" id="1847170at2759"/>
<feature type="repeat" description="ANK" evidence="3">
    <location>
        <begin position="23"/>
        <end position="44"/>
    </location>
</feature>
<dbReference type="Proteomes" id="UP000298416">
    <property type="component" value="Unassembled WGS sequence"/>
</dbReference>
<feature type="repeat" description="ANK" evidence="3">
    <location>
        <begin position="57"/>
        <end position="78"/>
    </location>
</feature>
<dbReference type="AlphaFoldDB" id="A0A8X8XMW2"/>
<organism evidence="4">
    <name type="scientific">Salvia splendens</name>
    <name type="common">Scarlet sage</name>
    <dbReference type="NCBI Taxonomy" id="180675"/>
    <lineage>
        <taxon>Eukaryota</taxon>
        <taxon>Viridiplantae</taxon>
        <taxon>Streptophyta</taxon>
        <taxon>Embryophyta</taxon>
        <taxon>Tracheophyta</taxon>
        <taxon>Spermatophyta</taxon>
        <taxon>Magnoliopsida</taxon>
        <taxon>eudicotyledons</taxon>
        <taxon>Gunneridae</taxon>
        <taxon>Pentapetalae</taxon>
        <taxon>asterids</taxon>
        <taxon>lamiids</taxon>
        <taxon>Lamiales</taxon>
        <taxon>Lamiaceae</taxon>
        <taxon>Nepetoideae</taxon>
        <taxon>Mentheae</taxon>
        <taxon>Salviinae</taxon>
        <taxon>Salvia</taxon>
        <taxon>Salvia subgen. Calosphace</taxon>
        <taxon>core Calosphace</taxon>
    </lineage>
</organism>
<reference evidence="4" key="1">
    <citation type="submission" date="2018-01" db="EMBL/GenBank/DDBJ databases">
        <authorList>
            <person name="Mao J.F."/>
        </authorList>
    </citation>
    <scope>NUCLEOTIDE SEQUENCE</scope>
    <source>
        <strain evidence="4">Huo1</strain>
        <tissue evidence="4">Leaf</tissue>
    </source>
</reference>
<evidence type="ECO:0000313" key="5">
    <source>
        <dbReference type="Proteomes" id="UP000298416"/>
    </source>
</evidence>
<dbReference type="PROSITE" id="PS50297">
    <property type="entry name" value="ANK_REP_REGION"/>
    <property type="match status" value="3"/>
</dbReference>